<comment type="caution">
    <text evidence="3">The sequence shown here is derived from an EMBL/GenBank/DDBJ whole genome shotgun (WGS) entry which is preliminary data.</text>
</comment>
<dbReference type="SMART" id="SM00028">
    <property type="entry name" value="TPR"/>
    <property type="match status" value="2"/>
</dbReference>
<sequence>MTAYHTVIEDNYRLCAKLCIYNIDSILLNPLKKGVKIVTTNPYYKQAVDGFHYIRRESPDEAIVTSETRLNPLKSGDEYKKEGNEYYKAESYEKAISCYTLTIDIDKVNSVYWSNRAQCYIKLEHFERALSDAETAAKLNITAEKIQFRMAASWSGLGDHEKSCEILQIS</sequence>
<dbReference type="AlphaFoldDB" id="A0AAV7JQY0"/>
<keyword evidence="2" id="KW-0802">TPR repeat</keyword>
<keyword evidence="4" id="KW-1185">Reference proteome</keyword>
<dbReference type="SUPFAM" id="SSF48452">
    <property type="entry name" value="TPR-like"/>
    <property type="match status" value="1"/>
</dbReference>
<dbReference type="EMBL" id="JAKMXF010000310">
    <property type="protein sequence ID" value="KAI6650756.1"/>
    <property type="molecule type" value="Genomic_DNA"/>
</dbReference>
<keyword evidence="1" id="KW-0677">Repeat</keyword>
<dbReference type="PANTHER" id="PTHR45831">
    <property type="entry name" value="LD24721P"/>
    <property type="match status" value="1"/>
</dbReference>
<accession>A0AAV7JQY0</accession>
<dbReference type="Proteomes" id="UP001165289">
    <property type="component" value="Unassembled WGS sequence"/>
</dbReference>
<evidence type="ECO:0000256" key="1">
    <source>
        <dbReference type="ARBA" id="ARBA00022737"/>
    </source>
</evidence>
<dbReference type="GO" id="GO:0006620">
    <property type="term" value="P:post-translational protein targeting to endoplasmic reticulum membrane"/>
    <property type="evidence" value="ECO:0007669"/>
    <property type="project" value="TreeGrafter"/>
</dbReference>
<dbReference type="GO" id="GO:0016020">
    <property type="term" value="C:membrane"/>
    <property type="evidence" value="ECO:0007669"/>
    <property type="project" value="TreeGrafter"/>
</dbReference>
<dbReference type="Gene3D" id="1.25.40.10">
    <property type="entry name" value="Tetratricopeptide repeat domain"/>
    <property type="match status" value="1"/>
</dbReference>
<organism evidence="3 4">
    <name type="scientific">Oopsacas minuta</name>
    <dbReference type="NCBI Taxonomy" id="111878"/>
    <lineage>
        <taxon>Eukaryota</taxon>
        <taxon>Metazoa</taxon>
        <taxon>Porifera</taxon>
        <taxon>Hexactinellida</taxon>
        <taxon>Hexasterophora</taxon>
        <taxon>Lyssacinosida</taxon>
        <taxon>Leucopsacidae</taxon>
        <taxon>Oopsacas</taxon>
    </lineage>
</organism>
<evidence type="ECO:0000313" key="4">
    <source>
        <dbReference type="Proteomes" id="UP001165289"/>
    </source>
</evidence>
<dbReference type="PANTHER" id="PTHR45831:SF2">
    <property type="entry name" value="LD24721P"/>
    <property type="match status" value="1"/>
</dbReference>
<reference evidence="3 4" key="1">
    <citation type="journal article" date="2023" name="BMC Biol.">
        <title>The compact genome of the sponge Oopsacas minuta (Hexactinellida) is lacking key metazoan core genes.</title>
        <authorList>
            <person name="Santini S."/>
            <person name="Schenkelaars Q."/>
            <person name="Jourda C."/>
            <person name="Duchesne M."/>
            <person name="Belahbib H."/>
            <person name="Rocher C."/>
            <person name="Selva M."/>
            <person name="Riesgo A."/>
            <person name="Vervoort M."/>
            <person name="Leys S.P."/>
            <person name="Kodjabachian L."/>
            <person name="Le Bivic A."/>
            <person name="Borchiellini C."/>
            <person name="Claverie J.M."/>
            <person name="Renard E."/>
        </authorList>
    </citation>
    <scope>NUCLEOTIDE SEQUENCE [LARGE SCALE GENOMIC DNA]</scope>
    <source>
        <strain evidence="3">SPO-2</strain>
    </source>
</reference>
<evidence type="ECO:0000313" key="3">
    <source>
        <dbReference type="EMBL" id="KAI6650756.1"/>
    </source>
</evidence>
<gene>
    <name evidence="3" type="ORF">LOD99_7807</name>
</gene>
<name>A0AAV7JQY0_9METZ</name>
<dbReference type="InterPro" id="IPR047150">
    <property type="entry name" value="SGT"/>
</dbReference>
<protein>
    <submittedName>
        <fullName evidence="3">Small glutamine-rich tetratricopeptide repeat-containing protein alpha isoform X1</fullName>
    </submittedName>
</protein>
<dbReference type="InterPro" id="IPR011990">
    <property type="entry name" value="TPR-like_helical_dom_sf"/>
</dbReference>
<dbReference type="InterPro" id="IPR019734">
    <property type="entry name" value="TPR_rpt"/>
</dbReference>
<dbReference type="GO" id="GO:0060090">
    <property type="term" value="F:molecular adaptor activity"/>
    <property type="evidence" value="ECO:0007669"/>
    <property type="project" value="TreeGrafter"/>
</dbReference>
<evidence type="ECO:0000256" key="2">
    <source>
        <dbReference type="ARBA" id="ARBA00022803"/>
    </source>
</evidence>
<dbReference type="GO" id="GO:0072380">
    <property type="term" value="C:TRC complex"/>
    <property type="evidence" value="ECO:0007669"/>
    <property type="project" value="TreeGrafter"/>
</dbReference>
<proteinExistence type="predicted"/>